<dbReference type="PANTHER" id="PTHR30265">
    <property type="entry name" value="RHO-INTERACTING TRANSCRIPTION TERMINATION FACTOR NUSG"/>
    <property type="match status" value="1"/>
</dbReference>
<comment type="function">
    <text evidence="4">Participates in transcription elongation, termination and antitermination.</text>
</comment>
<dbReference type="Gene3D" id="3.30.70.940">
    <property type="entry name" value="NusG, N-terminal domain"/>
    <property type="match status" value="1"/>
</dbReference>
<dbReference type="AlphaFoldDB" id="A0A933GLN9"/>
<name>A0A933GLN9_UNCTE</name>
<dbReference type="EMBL" id="JACQWF010000154">
    <property type="protein sequence ID" value="MBI4595420.1"/>
    <property type="molecule type" value="Genomic_DNA"/>
</dbReference>
<evidence type="ECO:0000259" key="5">
    <source>
        <dbReference type="SMART" id="SM00738"/>
    </source>
</evidence>
<evidence type="ECO:0000256" key="1">
    <source>
        <dbReference type="ARBA" id="ARBA00022814"/>
    </source>
</evidence>
<evidence type="ECO:0000256" key="4">
    <source>
        <dbReference type="RuleBase" id="RU000538"/>
    </source>
</evidence>
<dbReference type="InterPro" id="IPR008991">
    <property type="entry name" value="Translation_prot_SH3-like_sf"/>
</dbReference>
<keyword evidence="4" id="KW-0806">Transcription termination</keyword>
<dbReference type="GO" id="GO:0006353">
    <property type="term" value="P:DNA-templated transcription termination"/>
    <property type="evidence" value="ECO:0007669"/>
    <property type="project" value="UniProtKB-KW"/>
</dbReference>
<dbReference type="Pfam" id="PF02357">
    <property type="entry name" value="NusG"/>
    <property type="match status" value="1"/>
</dbReference>
<accession>A0A933GLN9</accession>
<dbReference type="InterPro" id="IPR006645">
    <property type="entry name" value="NGN-like_dom"/>
</dbReference>
<dbReference type="GO" id="GO:0006354">
    <property type="term" value="P:DNA-templated transcription elongation"/>
    <property type="evidence" value="ECO:0007669"/>
    <property type="project" value="InterPro"/>
</dbReference>
<gene>
    <name evidence="6" type="ORF">HY730_03470</name>
</gene>
<comment type="caution">
    <text evidence="6">The sequence shown here is derived from an EMBL/GenBank/DDBJ whole genome shotgun (WGS) entry which is preliminary data.</text>
</comment>
<comment type="similarity">
    <text evidence="4">Belongs to the NusG family.</text>
</comment>
<dbReference type="SUPFAM" id="SSF50104">
    <property type="entry name" value="Translation proteins SH3-like domain"/>
    <property type="match status" value="1"/>
</dbReference>
<evidence type="ECO:0000313" key="6">
    <source>
        <dbReference type="EMBL" id="MBI4595420.1"/>
    </source>
</evidence>
<organism evidence="6 7">
    <name type="scientific">Tectimicrobiota bacterium</name>
    <dbReference type="NCBI Taxonomy" id="2528274"/>
    <lineage>
        <taxon>Bacteria</taxon>
        <taxon>Pseudomonadati</taxon>
        <taxon>Nitrospinota/Tectimicrobiota group</taxon>
        <taxon>Candidatus Tectimicrobiota</taxon>
    </lineage>
</organism>
<feature type="domain" description="NusG-like N-terminal" evidence="5">
    <location>
        <begin position="8"/>
        <end position="107"/>
    </location>
</feature>
<dbReference type="InterPro" id="IPR001062">
    <property type="entry name" value="Transcrpt_antiterm_NusG"/>
</dbReference>
<dbReference type="GO" id="GO:0032784">
    <property type="term" value="P:regulation of DNA-templated transcription elongation"/>
    <property type="evidence" value="ECO:0007669"/>
    <property type="project" value="InterPro"/>
</dbReference>
<protein>
    <recommendedName>
        <fullName evidence="4">Transcription termination/antitermination protein NusG</fullName>
    </recommendedName>
</protein>
<keyword evidence="3 4" id="KW-0804">Transcription</keyword>
<dbReference type="SUPFAM" id="SSF82679">
    <property type="entry name" value="N-utilization substance G protein NusG, N-terminal domain"/>
    <property type="match status" value="1"/>
</dbReference>
<sequence length="173" mass="20098">MEFIDTSNNDWFVVWTMSRHEQKVCNKLEEKSFEVFLPKVTVWSRRKDRRKKIEVPLFPGYLFLRSFYERETYLEVIKVDGVVKILGESWEHPGKVPEKQINDINVILRSGTEVLAHPFIQVGRKVRVIWGPLLGVEGILTEIKSSKSRLVISVELVGRSIAVEIDSTWVEPC</sequence>
<proteinExistence type="inferred from homology"/>
<dbReference type="Proteomes" id="UP000772181">
    <property type="component" value="Unassembled WGS sequence"/>
</dbReference>
<reference evidence="6" key="1">
    <citation type="submission" date="2020-07" db="EMBL/GenBank/DDBJ databases">
        <title>Huge and variable diversity of episymbiotic CPR bacteria and DPANN archaea in groundwater ecosystems.</title>
        <authorList>
            <person name="He C.Y."/>
            <person name="Keren R."/>
            <person name="Whittaker M."/>
            <person name="Farag I.F."/>
            <person name="Doudna J."/>
            <person name="Cate J.H.D."/>
            <person name="Banfield J.F."/>
        </authorList>
    </citation>
    <scope>NUCLEOTIDE SEQUENCE</scope>
    <source>
        <strain evidence="6">NC_groundwater_1482_Ag_S-0.65um_47_24</strain>
    </source>
</reference>
<dbReference type="CDD" id="cd06091">
    <property type="entry name" value="KOW_NusG"/>
    <property type="match status" value="1"/>
</dbReference>
<dbReference type="SMART" id="SM00738">
    <property type="entry name" value="NGN"/>
    <property type="match status" value="1"/>
</dbReference>
<dbReference type="NCBIfam" id="NF033644">
    <property type="entry name" value="antiterm_UpxY"/>
    <property type="match status" value="1"/>
</dbReference>
<keyword evidence="2 4" id="KW-0805">Transcription regulation</keyword>
<dbReference type="InterPro" id="IPR043425">
    <property type="entry name" value="NusG-like"/>
</dbReference>
<evidence type="ECO:0000256" key="3">
    <source>
        <dbReference type="ARBA" id="ARBA00023163"/>
    </source>
</evidence>
<dbReference type="InterPro" id="IPR036735">
    <property type="entry name" value="NGN_dom_sf"/>
</dbReference>
<dbReference type="PRINTS" id="PR00338">
    <property type="entry name" value="NUSGTNSCPFCT"/>
</dbReference>
<evidence type="ECO:0000313" key="7">
    <source>
        <dbReference type="Proteomes" id="UP000772181"/>
    </source>
</evidence>
<dbReference type="GO" id="GO:0031564">
    <property type="term" value="P:transcription antitermination"/>
    <property type="evidence" value="ECO:0007669"/>
    <property type="project" value="UniProtKB-KW"/>
</dbReference>
<evidence type="ECO:0000256" key="2">
    <source>
        <dbReference type="ARBA" id="ARBA00023015"/>
    </source>
</evidence>
<keyword evidence="1 4" id="KW-0889">Transcription antitermination</keyword>
<dbReference type="PANTHER" id="PTHR30265:SF4">
    <property type="entry name" value="KOW MOTIF FAMILY PROTEIN, EXPRESSED"/>
    <property type="match status" value="1"/>
</dbReference>